<dbReference type="GO" id="GO:0015920">
    <property type="term" value="P:lipopolysaccharide transport"/>
    <property type="evidence" value="ECO:0007669"/>
    <property type="project" value="TreeGrafter"/>
</dbReference>
<dbReference type="GO" id="GO:0043190">
    <property type="term" value="C:ATP-binding cassette (ABC) transporter complex"/>
    <property type="evidence" value="ECO:0007669"/>
    <property type="project" value="InterPro"/>
</dbReference>
<evidence type="ECO:0000256" key="10">
    <source>
        <dbReference type="ARBA" id="ARBA00023136"/>
    </source>
</evidence>
<evidence type="ECO:0000256" key="1">
    <source>
        <dbReference type="ARBA" id="ARBA00004651"/>
    </source>
</evidence>
<evidence type="ECO:0000313" key="13">
    <source>
        <dbReference type="EMBL" id="VVO12051.1"/>
    </source>
</evidence>
<evidence type="ECO:0000259" key="12">
    <source>
        <dbReference type="PROSITE" id="PS51012"/>
    </source>
</evidence>
<evidence type="ECO:0000256" key="7">
    <source>
        <dbReference type="ARBA" id="ARBA00022903"/>
    </source>
</evidence>
<dbReference type="GO" id="GO:0140359">
    <property type="term" value="F:ABC-type transporter activity"/>
    <property type="evidence" value="ECO:0007669"/>
    <property type="project" value="InterPro"/>
</dbReference>
<keyword evidence="9" id="KW-0625">Polysaccharide transport</keyword>
<comment type="subcellular location">
    <subcellularLocation>
        <location evidence="11">Cell inner membrane</location>
        <topology evidence="11">Multi-pass membrane protein</topology>
    </subcellularLocation>
    <subcellularLocation>
        <location evidence="1">Cell membrane</location>
        <topology evidence="1">Multi-pass membrane protein</topology>
    </subcellularLocation>
</comment>
<reference evidence="13 14" key="1">
    <citation type="submission" date="2019-09" db="EMBL/GenBank/DDBJ databases">
        <authorList>
            <person name="Chandra G."/>
            <person name="Truman W A."/>
        </authorList>
    </citation>
    <scope>NUCLEOTIDE SEQUENCE [LARGE SCALE GENOMIC DNA]</scope>
    <source>
        <strain evidence="13">PS691</strain>
    </source>
</reference>
<dbReference type="PRINTS" id="PR00164">
    <property type="entry name" value="ABC2TRNSPORT"/>
</dbReference>
<keyword evidence="3 11" id="KW-0813">Transport</keyword>
<proteinExistence type="inferred from homology"/>
<dbReference type="OrthoDB" id="9814458at2"/>
<feature type="transmembrane region" description="Helical" evidence="11">
    <location>
        <begin position="175"/>
        <end position="197"/>
    </location>
</feature>
<keyword evidence="10 11" id="KW-0472">Membrane</keyword>
<evidence type="ECO:0000256" key="11">
    <source>
        <dbReference type="RuleBase" id="RU361157"/>
    </source>
</evidence>
<feature type="transmembrane region" description="Helical" evidence="11">
    <location>
        <begin position="145"/>
        <end position="169"/>
    </location>
</feature>
<keyword evidence="7" id="KW-0972">Capsule biogenesis/degradation</keyword>
<dbReference type="AlphaFoldDB" id="A0A5E7D7F3"/>
<keyword evidence="5" id="KW-0762">Sugar transport</keyword>
<feature type="domain" description="ABC transmembrane type-2" evidence="12">
    <location>
        <begin position="32"/>
        <end position="256"/>
    </location>
</feature>
<feature type="transmembrane region" description="Helical" evidence="11">
    <location>
        <begin position="35"/>
        <end position="55"/>
    </location>
</feature>
<sequence>MLKPRSPLQIKKSVIFALVLREARARIGLRRMGAVWTLLEPICHLLILSVLFTVLRGRTLAGIDFEVFVLVGLAPFLLFRNTALRLMNSPKENRSLFAYKQIKPLDTFIARTLVEFSISATVYAILVFGFAWYGFDMSIKAPIQWMLTILLGLLFSFGLGVLLALIAHAVPDSKLFIRMMFFPLYFISGVLIPAAYLPPAMLPLLLLNPYLHLLELIRSEIFPYYVPVDGVSVHYVIAATLILLFVSLGTYRVRRLHLISTKNG</sequence>
<keyword evidence="8 11" id="KW-1133">Transmembrane helix</keyword>
<dbReference type="InterPro" id="IPR047817">
    <property type="entry name" value="ABC2_TM_bact-type"/>
</dbReference>
<dbReference type="Pfam" id="PF01061">
    <property type="entry name" value="ABC2_membrane"/>
    <property type="match status" value="1"/>
</dbReference>
<organism evidence="13 14">
    <name type="scientific">Pseudomonas fluorescens</name>
    <dbReference type="NCBI Taxonomy" id="294"/>
    <lineage>
        <taxon>Bacteria</taxon>
        <taxon>Pseudomonadati</taxon>
        <taxon>Pseudomonadota</taxon>
        <taxon>Gammaproteobacteria</taxon>
        <taxon>Pseudomonadales</taxon>
        <taxon>Pseudomonadaceae</taxon>
        <taxon>Pseudomonas</taxon>
    </lineage>
</organism>
<dbReference type="InterPro" id="IPR013525">
    <property type="entry name" value="ABC2_TM"/>
</dbReference>
<dbReference type="RefSeq" id="WP_150643388.1">
    <property type="nucleotide sequence ID" value="NZ_CABVHQ010000034.1"/>
</dbReference>
<dbReference type="PANTHER" id="PTHR30413">
    <property type="entry name" value="INNER MEMBRANE TRANSPORT PERMEASE"/>
    <property type="match status" value="1"/>
</dbReference>
<feature type="transmembrane region" description="Helical" evidence="11">
    <location>
        <begin position="108"/>
        <end position="133"/>
    </location>
</feature>
<dbReference type="Proteomes" id="UP000337909">
    <property type="component" value="Unassembled WGS sequence"/>
</dbReference>
<evidence type="ECO:0000256" key="4">
    <source>
        <dbReference type="ARBA" id="ARBA00022475"/>
    </source>
</evidence>
<dbReference type="PROSITE" id="PS51012">
    <property type="entry name" value="ABC_TM2"/>
    <property type="match status" value="1"/>
</dbReference>
<feature type="transmembrane region" description="Helical" evidence="11">
    <location>
        <begin position="67"/>
        <end position="88"/>
    </location>
</feature>
<gene>
    <name evidence="13" type="primary">kpsM</name>
    <name evidence="13" type="ORF">PS691_03485</name>
</gene>
<evidence type="ECO:0000256" key="5">
    <source>
        <dbReference type="ARBA" id="ARBA00022597"/>
    </source>
</evidence>
<accession>A0A5E7D7F3</accession>
<feature type="transmembrane region" description="Helical" evidence="11">
    <location>
        <begin position="232"/>
        <end position="253"/>
    </location>
</feature>
<keyword evidence="6 11" id="KW-0812">Transmembrane</keyword>
<comment type="similarity">
    <text evidence="2 11">Belongs to the ABC-2 integral membrane protein family.</text>
</comment>
<evidence type="ECO:0000256" key="3">
    <source>
        <dbReference type="ARBA" id="ARBA00022448"/>
    </source>
</evidence>
<keyword evidence="4 11" id="KW-1003">Cell membrane</keyword>
<evidence type="ECO:0000256" key="9">
    <source>
        <dbReference type="ARBA" id="ARBA00023047"/>
    </source>
</evidence>
<dbReference type="EMBL" id="CABVHQ010000034">
    <property type="protein sequence ID" value="VVO12051.1"/>
    <property type="molecule type" value="Genomic_DNA"/>
</dbReference>
<evidence type="ECO:0000313" key="14">
    <source>
        <dbReference type="Proteomes" id="UP000337909"/>
    </source>
</evidence>
<protein>
    <recommendedName>
        <fullName evidence="11">Transport permease protein</fullName>
    </recommendedName>
</protein>
<evidence type="ECO:0000256" key="6">
    <source>
        <dbReference type="ARBA" id="ARBA00022692"/>
    </source>
</evidence>
<name>A0A5E7D7F3_PSEFL</name>
<dbReference type="InterPro" id="IPR000412">
    <property type="entry name" value="ABC_2_transport"/>
</dbReference>
<evidence type="ECO:0000256" key="2">
    <source>
        <dbReference type="ARBA" id="ARBA00007783"/>
    </source>
</evidence>
<evidence type="ECO:0000256" key="8">
    <source>
        <dbReference type="ARBA" id="ARBA00022989"/>
    </source>
</evidence>
<dbReference type="GO" id="GO:0015774">
    <property type="term" value="P:polysaccharide transport"/>
    <property type="evidence" value="ECO:0007669"/>
    <property type="project" value="UniProtKB-KW"/>
</dbReference>
<dbReference type="PANTHER" id="PTHR30413:SF10">
    <property type="entry name" value="CAPSULE POLYSACCHARIDE EXPORT INNER-MEMBRANE PROTEIN CTRC"/>
    <property type="match status" value="1"/>
</dbReference>